<organism evidence="1 2">
    <name type="scientific">Clostridium sardiniense</name>
    <name type="common">Clostridium absonum</name>
    <dbReference type="NCBI Taxonomy" id="29369"/>
    <lineage>
        <taxon>Bacteria</taxon>
        <taxon>Bacillati</taxon>
        <taxon>Bacillota</taxon>
        <taxon>Clostridia</taxon>
        <taxon>Eubacteriales</taxon>
        <taxon>Clostridiaceae</taxon>
        <taxon>Clostridium</taxon>
    </lineage>
</organism>
<evidence type="ECO:0000313" key="2">
    <source>
        <dbReference type="Proteomes" id="UP001299068"/>
    </source>
</evidence>
<accession>A0ABS7KU64</accession>
<name>A0ABS7KU64_CLOSR</name>
<keyword evidence="2" id="KW-1185">Reference proteome</keyword>
<comment type="caution">
    <text evidence="1">The sequence shown here is derived from an EMBL/GenBank/DDBJ whole genome shotgun (WGS) entry which is preliminary data.</text>
</comment>
<dbReference type="EMBL" id="JAIKTU010000002">
    <property type="protein sequence ID" value="MBY0754197.1"/>
    <property type="molecule type" value="Genomic_DNA"/>
</dbReference>
<dbReference type="Proteomes" id="UP001299068">
    <property type="component" value="Unassembled WGS sequence"/>
</dbReference>
<evidence type="ECO:0000313" key="1">
    <source>
        <dbReference type="EMBL" id="MBY0754197.1"/>
    </source>
</evidence>
<sequence length="78" mass="8888">MWIKTQDKKKLVEVTKVELQKAIGSKYKCAIIGTLKNPSFFSSEIIELGKYSSLEDANIELKNIEKCITEDKKLYSMG</sequence>
<dbReference type="RefSeq" id="WP_221858689.1">
    <property type="nucleotide sequence ID" value="NZ_JAIKTU010000002.1"/>
</dbReference>
<reference evidence="1 2" key="1">
    <citation type="journal article" date="2021" name="Cell Host Microbe">
        <title>in vivo commensal control of Clostridioides difficile virulence.</title>
        <authorList>
            <person name="Girinathan B.P."/>
            <person name="Dibenedetto N."/>
            <person name="Worley J.N."/>
            <person name="Peltier J."/>
            <person name="Arrieta-Ortiz M.L."/>
            <person name="Rupa Christinal Immanuel S."/>
            <person name="Lavin R."/>
            <person name="Delaney M.L."/>
            <person name="Cummins C."/>
            <person name="Hoffmann M."/>
            <person name="Luo Y."/>
            <person name="Gonzalez-Escalona N."/>
            <person name="Allard M."/>
            <person name="Onderdonk A.B."/>
            <person name="Gerber G.K."/>
            <person name="Sonenshein A.L."/>
            <person name="Baliga N."/>
            <person name="Dupuy B."/>
            <person name="Bry L."/>
        </authorList>
    </citation>
    <scope>NUCLEOTIDE SEQUENCE [LARGE SCALE GENOMIC DNA]</scope>
    <source>
        <strain evidence="1 2">DSM 599</strain>
    </source>
</reference>
<protein>
    <submittedName>
        <fullName evidence="1">Uncharacterized protein</fullName>
    </submittedName>
</protein>
<proteinExistence type="predicted"/>
<gene>
    <name evidence="1" type="ORF">K5V21_01890</name>
</gene>